<proteinExistence type="predicted"/>
<accession>A0ABP7NYY0</accession>
<evidence type="ECO:0000313" key="2">
    <source>
        <dbReference type="EMBL" id="GAA3956903.1"/>
    </source>
</evidence>
<keyword evidence="3" id="KW-1185">Reference proteome</keyword>
<name>A0ABP7NYY0_9ACTN</name>
<sequence>MPEQTPQGEEQRTMLSFTEAAERLVADGIAQSMTAEALRKLARDPASGWPIGPDDYRVVGKTRMLPYELLVPYMQARRRGRGPDKTQQRSVPTKKAGRARKPQGVPVTTTTDPRIAILSALNDPPYNQRAEKRCVPWDEAEKLLGAYRAAVLREAANRTQAKIAGVEDGDDDAVGLRCGLFIAEDLLRGMAEESGAQDG</sequence>
<comment type="caution">
    <text evidence="2">The sequence shown here is derived from an EMBL/GenBank/DDBJ whole genome shotgun (WGS) entry which is preliminary data.</text>
</comment>
<dbReference type="RefSeq" id="WP_345589139.1">
    <property type="nucleotide sequence ID" value="NZ_BAABCQ010000009.1"/>
</dbReference>
<protein>
    <submittedName>
        <fullName evidence="2">Uncharacterized protein</fullName>
    </submittedName>
</protein>
<reference evidence="3" key="1">
    <citation type="journal article" date="2019" name="Int. J. Syst. Evol. Microbiol.">
        <title>The Global Catalogue of Microorganisms (GCM) 10K type strain sequencing project: providing services to taxonomists for standard genome sequencing and annotation.</title>
        <authorList>
            <consortium name="The Broad Institute Genomics Platform"/>
            <consortium name="The Broad Institute Genome Sequencing Center for Infectious Disease"/>
            <person name="Wu L."/>
            <person name="Ma J."/>
        </authorList>
    </citation>
    <scope>NUCLEOTIDE SEQUENCE [LARGE SCALE GENOMIC DNA]</scope>
    <source>
        <strain evidence="3">JCM 17027</strain>
    </source>
</reference>
<dbReference type="Proteomes" id="UP001500034">
    <property type="component" value="Unassembled WGS sequence"/>
</dbReference>
<evidence type="ECO:0000256" key="1">
    <source>
        <dbReference type="SAM" id="MobiDB-lite"/>
    </source>
</evidence>
<organism evidence="2 3">
    <name type="scientific">Streptomyces marokkonensis</name>
    <dbReference type="NCBI Taxonomy" id="324855"/>
    <lineage>
        <taxon>Bacteria</taxon>
        <taxon>Bacillati</taxon>
        <taxon>Actinomycetota</taxon>
        <taxon>Actinomycetes</taxon>
        <taxon>Kitasatosporales</taxon>
        <taxon>Streptomycetaceae</taxon>
        <taxon>Streptomyces</taxon>
    </lineage>
</organism>
<feature type="region of interest" description="Disordered" evidence="1">
    <location>
        <begin position="76"/>
        <end position="109"/>
    </location>
</feature>
<dbReference type="EMBL" id="BAABCQ010000009">
    <property type="protein sequence ID" value="GAA3956903.1"/>
    <property type="molecule type" value="Genomic_DNA"/>
</dbReference>
<evidence type="ECO:0000313" key="3">
    <source>
        <dbReference type="Proteomes" id="UP001500034"/>
    </source>
</evidence>
<gene>
    <name evidence="2" type="ORF">GCM10022384_07520</name>
</gene>